<name>A0ABW4T0W9_9ACTN</name>
<dbReference type="Proteomes" id="UP001597368">
    <property type="component" value="Unassembled WGS sequence"/>
</dbReference>
<gene>
    <name evidence="1" type="ORF">ACFSKW_25650</name>
</gene>
<comment type="caution">
    <text evidence="1">The sequence shown here is derived from an EMBL/GenBank/DDBJ whole genome shotgun (WGS) entry which is preliminary data.</text>
</comment>
<dbReference type="EMBL" id="JBHUFV010000036">
    <property type="protein sequence ID" value="MFD1934864.1"/>
    <property type="molecule type" value="Genomic_DNA"/>
</dbReference>
<evidence type="ECO:0000313" key="1">
    <source>
        <dbReference type="EMBL" id="MFD1934864.1"/>
    </source>
</evidence>
<accession>A0ABW4T0W9</accession>
<evidence type="ECO:0000313" key="2">
    <source>
        <dbReference type="Proteomes" id="UP001597368"/>
    </source>
</evidence>
<protein>
    <submittedName>
        <fullName evidence="1">Uncharacterized protein</fullName>
    </submittedName>
</protein>
<reference evidence="2" key="1">
    <citation type="journal article" date="2019" name="Int. J. Syst. Evol. Microbiol.">
        <title>The Global Catalogue of Microorganisms (GCM) 10K type strain sequencing project: providing services to taxonomists for standard genome sequencing and annotation.</title>
        <authorList>
            <consortium name="The Broad Institute Genomics Platform"/>
            <consortium name="The Broad Institute Genome Sequencing Center for Infectious Disease"/>
            <person name="Wu L."/>
            <person name="Ma J."/>
        </authorList>
    </citation>
    <scope>NUCLEOTIDE SEQUENCE [LARGE SCALE GENOMIC DNA]</scope>
    <source>
        <strain evidence="2">ICMP 6774ER</strain>
    </source>
</reference>
<dbReference type="RefSeq" id="WP_379574972.1">
    <property type="nucleotide sequence ID" value="NZ_JBHUFV010000036.1"/>
</dbReference>
<keyword evidence="2" id="KW-1185">Reference proteome</keyword>
<sequence length="104" mass="11457">MIDGAFWFPRFPCLRAVVPPDLVLAWPGFWIDEGWVPVSKLYDGLCLVSGFSNCTETFYDAVARTAVEWDGTSSPKPLPADRDEKPVTQATWAVAPMSPGPSRP</sequence>
<organism evidence="1 2">
    <name type="scientific">Nonomuraea mangrovi</name>
    <dbReference type="NCBI Taxonomy" id="2316207"/>
    <lineage>
        <taxon>Bacteria</taxon>
        <taxon>Bacillati</taxon>
        <taxon>Actinomycetota</taxon>
        <taxon>Actinomycetes</taxon>
        <taxon>Streptosporangiales</taxon>
        <taxon>Streptosporangiaceae</taxon>
        <taxon>Nonomuraea</taxon>
    </lineage>
</organism>
<proteinExistence type="predicted"/>